<gene>
    <name evidence="2" type="ORF">BRAN1462_LOCUS28974</name>
</gene>
<dbReference type="PANTHER" id="PTHR11258">
    <property type="entry name" value="2-5 OLIGOADENYLATE SYNTHETASE"/>
    <property type="match status" value="1"/>
</dbReference>
<dbReference type="Pfam" id="PF00240">
    <property type="entry name" value="ubiquitin"/>
    <property type="match status" value="1"/>
</dbReference>
<proteinExistence type="predicted"/>
<dbReference type="GO" id="GO:0005654">
    <property type="term" value="C:nucleoplasm"/>
    <property type="evidence" value="ECO:0007669"/>
    <property type="project" value="TreeGrafter"/>
</dbReference>
<dbReference type="Pfam" id="PF10421">
    <property type="entry name" value="OAS1_C"/>
    <property type="match status" value="1"/>
</dbReference>
<feature type="domain" description="Ubiquitin-like" evidence="1">
    <location>
        <begin position="39"/>
        <end position="118"/>
    </location>
</feature>
<evidence type="ECO:0000259" key="1">
    <source>
        <dbReference type="PROSITE" id="PS50053"/>
    </source>
</evidence>
<evidence type="ECO:0000313" key="2">
    <source>
        <dbReference type="EMBL" id="CAD9572908.1"/>
    </source>
</evidence>
<sequence length="485" mass="51420">MQDGQVRLACPPLEPSARAAAPLAKIPEDDSVQQLSLVVNVAIALPYEVCHSGAVTVTASSVDTVASIKEKVCALEQIPFVEHTLSLGDKLLDDGETLARCGVGAASALDFWVRASEDALAHQMAAILRSRGPLSKADLDDLFSCRHGLGASGALKTLGWGEKLLPFLQRHPLFSVTSGCVALAPDAMPPPPPEPAANRRFLDLHAELRADCPLPKLSDSLDRLAETLASTAFLNIRRVVTGGGLANGTAIRGAVGAKVVLFVEGLPPTGHDRLLPGLASSMSGALADRVEELGAATVEPDGLGGLRVRTSGDLGEVQVLFSPDYACSSDALEALRAQGDAAQHAAAASLVDQKVRFVARQPEGVKAAVRVVKSWREGRRWSCDAARPNDDLLELVVAHTLAQRAPRDLADAVSSVLSVLGRFDELRATWPLASRSYREGDIPKELLKQRPLLLDPVSPLVNVAGPRHFRPEEMIAHARSGACFD</sequence>
<name>A0A7S2KCH9_9DINO</name>
<dbReference type="SUPFAM" id="SSF81631">
    <property type="entry name" value="PAP/OAS1 substrate-binding domain"/>
    <property type="match status" value="1"/>
</dbReference>
<dbReference type="InterPro" id="IPR018952">
    <property type="entry name" value="2-5-oligoAdlate_synth_1_dom2/C"/>
</dbReference>
<protein>
    <recommendedName>
        <fullName evidence="1">Ubiquitin-like domain-containing protein</fullName>
    </recommendedName>
</protein>
<dbReference type="Gene3D" id="3.10.20.90">
    <property type="entry name" value="Phosphatidylinositol 3-kinase Catalytic Subunit, Chain A, domain 1"/>
    <property type="match status" value="1"/>
</dbReference>
<dbReference type="InterPro" id="IPR029071">
    <property type="entry name" value="Ubiquitin-like_domsf"/>
</dbReference>
<accession>A0A7S2KCH9</accession>
<dbReference type="GO" id="GO:0003725">
    <property type="term" value="F:double-stranded RNA binding"/>
    <property type="evidence" value="ECO:0007669"/>
    <property type="project" value="TreeGrafter"/>
</dbReference>
<dbReference type="InterPro" id="IPR000626">
    <property type="entry name" value="Ubiquitin-like_dom"/>
</dbReference>
<dbReference type="PANTHER" id="PTHR11258:SF11">
    <property type="entry name" value="C2H2-TYPE DOMAIN-CONTAINING PROTEIN"/>
    <property type="match status" value="1"/>
</dbReference>
<dbReference type="GO" id="GO:0016020">
    <property type="term" value="C:membrane"/>
    <property type="evidence" value="ECO:0007669"/>
    <property type="project" value="TreeGrafter"/>
</dbReference>
<dbReference type="GO" id="GO:0001730">
    <property type="term" value="F:2'-5'-oligoadenylate synthetase activity"/>
    <property type="evidence" value="ECO:0007669"/>
    <property type="project" value="TreeGrafter"/>
</dbReference>
<dbReference type="SMART" id="SM00213">
    <property type="entry name" value="UBQ"/>
    <property type="match status" value="1"/>
</dbReference>
<reference evidence="2" key="1">
    <citation type="submission" date="2021-01" db="EMBL/GenBank/DDBJ databases">
        <authorList>
            <person name="Corre E."/>
            <person name="Pelletier E."/>
            <person name="Niang G."/>
            <person name="Scheremetjew M."/>
            <person name="Finn R."/>
            <person name="Kale V."/>
            <person name="Holt S."/>
            <person name="Cochrane G."/>
            <person name="Meng A."/>
            <person name="Brown T."/>
            <person name="Cohen L."/>
        </authorList>
    </citation>
    <scope>NUCLEOTIDE SEQUENCE</scope>
    <source>
        <strain evidence="2">RCC3387</strain>
    </source>
</reference>
<dbReference type="PROSITE" id="PS50152">
    <property type="entry name" value="25A_SYNTH_3"/>
    <property type="match status" value="1"/>
</dbReference>
<dbReference type="SUPFAM" id="SSF54236">
    <property type="entry name" value="Ubiquitin-like"/>
    <property type="match status" value="1"/>
</dbReference>
<dbReference type="GO" id="GO:0005829">
    <property type="term" value="C:cytosol"/>
    <property type="evidence" value="ECO:0007669"/>
    <property type="project" value="TreeGrafter"/>
</dbReference>
<dbReference type="PROSITE" id="PS50053">
    <property type="entry name" value="UBIQUITIN_2"/>
    <property type="match status" value="1"/>
</dbReference>
<dbReference type="EMBL" id="HBGW01045651">
    <property type="protein sequence ID" value="CAD9572908.1"/>
    <property type="molecule type" value="Transcribed_RNA"/>
</dbReference>
<organism evidence="2">
    <name type="scientific">Zooxanthella nutricula</name>
    <dbReference type="NCBI Taxonomy" id="1333877"/>
    <lineage>
        <taxon>Eukaryota</taxon>
        <taxon>Sar</taxon>
        <taxon>Alveolata</taxon>
        <taxon>Dinophyceae</taxon>
        <taxon>Peridiniales</taxon>
        <taxon>Peridiniales incertae sedis</taxon>
        <taxon>Zooxanthella</taxon>
    </lineage>
</organism>
<dbReference type="AlphaFoldDB" id="A0A7S2KCH9"/>
<dbReference type="Gene3D" id="1.10.1410.20">
    <property type="entry name" value="2'-5'-oligoadenylate synthetase 1, domain 2"/>
    <property type="match status" value="1"/>
</dbReference>